<gene>
    <name evidence="3" type="ORF">NCGR_LOCUS364</name>
</gene>
<evidence type="ECO:0000313" key="3">
    <source>
        <dbReference type="EMBL" id="CAD6202009.1"/>
    </source>
</evidence>
<sequence length="141" mass="15836">MSSERVFERPMIGASKRAGGVPERERRPNPSLPTRSAQQLTYIGAYDSETSPPASPDEFEPVPRLCHAVLANYDEDLSNPKFAPPERGYFDIDPRGIIKRATYEDIGNACPPYLIYVDEAHKEIILAIRGGPPRRCRRRAP</sequence>
<name>A0A811MBB1_9POAL</name>
<dbReference type="OrthoDB" id="438440at2759"/>
<feature type="region of interest" description="Disordered" evidence="1">
    <location>
        <begin position="1"/>
        <end position="37"/>
    </location>
</feature>
<dbReference type="GO" id="GO:0016042">
    <property type="term" value="P:lipid catabolic process"/>
    <property type="evidence" value="ECO:0007669"/>
    <property type="project" value="InterPro"/>
</dbReference>
<dbReference type="PANTHER" id="PTHR46398:SF7">
    <property type="entry name" value="ALPHA_BETA-HYDROLASES SUPERFAMILY PROTEIN"/>
    <property type="match status" value="1"/>
</dbReference>
<reference evidence="3" key="1">
    <citation type="submission" date="2020-10" db="EMBL/GenBank/DDBJ databases">
        <authorList>
            <person name="Han B."/>
            <person name="Lu T."/>
            <person name="Zhao Q."/>
            <person name="Huang X."/>
            <person name="Zhao Y."/>
        </authorList>
    </citation>
    <scope>NUCLEOTIDE SEQUENCE</scope>
</reference>
<protein>
    <recommendedName>
        <fullName evidence="2">Mono-/di-acylglycerol lipase N-terminal domain-containing protein</fullName>
    </recommendedName>
</protein>
<comment type="caution">
    <text evidence="3">The sequence shown here is derived from an EMBL/GenBank/DDBJ whole genome shotgun (WGS) entry which is preliminary data.</text>
</comment>
<dbReference type="AlphaFoldDB" id="A0A811MBB1"/>
<proteinExistence type="predicted"/>
<accession>A0A811MBB1</accession>
<dbReference type="InterPro" id="IPR005592">
    <property type="entry name" value="Mono/diacylglycerol_lipase_N"/>
</dbReference>
<evidence type="ECO:0000259" key="2">
    <source>
        <dbReference type="Pfam" id="PF03893"/>
    </source>
</evidence>
<organism evidence="3 4">
    <name type="scientific">Miscanthus lutarioriparius</name>
    <dbReference type="NCBI Taxonomy" id="422564"/>
    <lineage>
        <taxon>Eukaryota</taxon>
        <taxon>Viridiplantae</taxon>
        <taxon>Streptophyta</taxon>
        <taxon>Embryophyta</taxon>
        <taxon>Tracheophyta</taxon>
        <taxon>Spermatophyta</taxon>
        <taxon>Magnoliopsida</taxon>
        <taxon>Liliopsida</taxon>
        <taxon>Poales</taxon>
        <taxon>Poaceae</taxon>
        <taxon>PACMAD clade</taxon>
        <taxon>Panicoideae</taxon>
        <taxon>Andropogonodae</taxon>
        <taxon>Andropogoneae</taxon>
        <taxon>Saccharinae</taxon>
        <taxon>Miscanthus</taxon>
    </lineage>
</organism>
<feature type="domain" description="Mono-/di-acylglycerol lipase N-terminal" evidence="2">
    <location>
        <begin position="37"/>
        <end position="88"/>
    </location>
</feature>
<evidence type="ECO:0000313" key="4">
    <source>
        <dbReference type="Proteomes" id="UP000604825"/>
    </source>
</evidence>
<dbReference type="EMBL" id="CAJGYO010000001">
    <property type="protein sequence ID" value="CAD6202009.1"/>
    <property type="molecule type" value="Genomic_DNA"/>
</dbReference>
<dbReference type="PANTHER" id="PTHR46398">
    <property type="entry name" value="ALPHA/BETA-HYDROLASES SUPERFAMILY PROTEIN"/>
    <property type="match status" value="1"/>
</dbReference>
<dbReference type="Pfam" id="PF03893">
    <property type="entry name" value="Lipase3_N"/>
    <property type="match status" value="1"/>
</dbReference>
<keyword evidence="4" id="KW-1185">Reference proteome</keyword>
<evidence type="ECO:0000256" key="1">
    <source>
        <dbReference type="SAM" id="MobiDB-lite"/>
    </source>
</evidence>
<dbReference type="Proteomes" id="UP000604825">
    <property type="component" value="Unassembled WGS sequence"/>
</dbReference>